<evidence type="ECO:0000259" key="9">
    <source>
        <dbReference type="Pfam" id="PF14537"/>
    </source>
</evidence>
<feature type="chain" id="PRO_5024302042" description="Tetrahaem cytochrome domain-containing protein" evidence="8">
    <location>
        <begin position="22"/>
        <end position="238"/>
    </location>
</feature>
<gene>
    <name evidence="10" type="ORF">DSCO28_43490</name>
</gene>
<reference evidence="10 11" key="1">
    <citation type="submission" date="2019-11" db="EMBL/GenBank/DDBJ databases">
        <title>Comparative genomics of hydrocarbon-degrading Desulfosarcina strains.</title>
        <authorList>
            <person name="Watanabe M."/>
            <person name="Kojima H."/>
            <person name="Fukui M."/>
        </authorList>
    </citation>
    <scope>NUCLEOTIDE SEQUENCE [LARGE SCALE GENOMIC DNA]</scope>
    <source>
        <strain evidence="10 11">28bB2T</strain>
    </source>
</reference>
<dbReference type="EMBL" id="AP021876">
    <property type="protein sequence ID" value="BBO83783.1"/>
    <property type="molecule type" value="Genomic_DNA"/>
</dbReference>
<evidence type="ECO:0000256" key="7">
    <source>
        <dbReference type="ARBA" id="ARBA00023004"/>
    </source>
</evidence>
<protein>
    <recommendedName>
        <fullName evidence="9">Tetrahaem cytochrome domain-containing protein</fullName>
    </recommendedName>
</protein>
<feature type="signal peptide" evidence="8">
    <location>
        <begin position="1"/>
        <end position="21"/>
    </location>
</feature>
<dbReference type="GO" id="GO:0046872">
    <property type="term" value="F:metal ion binding"/>
    <property type="evidence" value="ECO:0007669"/>
    <property type="project" value="UniProtKB-KW"/>
</dbReference>
<name>A0A5K7ZU75_9BACT</name>
<keyword evidence="3" id="KW-0813">Transport</keyword>
<keyword evidence="5" id="KW-0479">Metal-binding</keyword>
<sequence>MKQWVTAIMFFSLITTLAVFGCRTITTTPVARQSQFDCLACHNDYPSLLPGDHTKTSNEQDACTSCHQYQSGQCTCKNPFSGYVHKIHVSSESGLSCVYCHSFSSDNALMIGQNKIFKPGESKMDAAVVQKAAASWADSPYMDNIHAVADITCCNCHQAAPWEDYYVMNSTCENCHDLAKLQSAHEDANGEHQPNPHKSHLGNVDCIICHVSHGPSKVYCKQCHVNFDMVIPGNGVTP</sequence>
<evidence type="ECO:0000256" key="3">
    <source>
        <dbReference type="ARBA" id="ARBA00022448"/>
    </source>
</evidence>
<organism evidence="10 11">
    <name type="scientific">Desulfosarcina ovata subsp. sediminis</name>
    <dbReference type="NCBI Taxonomy" id="885957"/>
    <lineage>
        <taxon>Bacteria</taxon>
        <taxon>Pseudomonadati</taxon>
        <taxon>Thermodesulfobacteriota</taxon>
        <taxon>Desulfobacteria</taxon>
        <taxon>Desulfobacterales</taxon>
        <taxon>Desulfosarcinaceae</taxon>
        <taxon>Desulfosarcina</taxon>
    </lineage>
</organism>
<evidence type="ECO:0000256" key="1">
    <source>
        <dbReference type="ARBA" id="ARBA00001926"/>
    </source>
</evidence>
<dbReference type="Gene3D" id="1.10.1130.10">
    <property type="entry name" value="Flavocytochrome C3, Chain A"/>
    <property type="match status" value="2"/>
</dbReference>
<evidence type="ECO:0000256" key="4">
    <source>
        <dbReference type="ARBA" id="ARBA00022617"/>
    </source>
</evidence>
<evidence type="ECO:0000256" key="5">
    <source>
        <dbReference type="ARBA" id="ARBA00022723"/>
    </source>
</evidence>
<accession>A0A5K7ZU75</accession>
<keyword evidence="7" id="KW-0408">Iron</keyword>
<keyword evidence="6" id="KW-0249">Electron transport</keyword>
<comment type="subcellular location">
    <subcellularLocation>
        <location evidence="2">Cell envelope</location>
    </subcellularLocation>
</comment>
<keyword evidence="4" id="KW-0349">Heme</keyword>
<dbReference type="InterPro" id="IPR012286">
    <property type="entry name" value="Tetrahaem_cytochrome"/>
</dbReference>
<dbReference type="PROSITE" id="PS51257">
    <property type="entry name" value="PROKAR_LIPOPROTEIN"/>
    <property type="match status" value="1"/>
</dbReference>
<dbReference type="KEGG" id="dov:DSCO28_43490"/>
<dbReference type="SUPFAM" id="SSF48695">
    <property type="entry name" value="Multiheme cytochromes"/>
    <property type="match status" value="1"/>
</dbReference>
<evidence type="ECO:0000313" key="11">
    <source>
        <dbReference type="Proteomes" id="UP000425960"/>
    </source>
</evidence>
<comment type="cofactor">
    <cofactor evidence="1">
        <name>heme c</name>
        <dbReference type="ChEBI" id="CHEBI:61717"/>
    </cofactor>
</comment>
<evidence type="ECO:0000313" key="10">
    <source>
        <dbReference type="EMBL" id="BBO83783.1"/>
    </source>
</evidence>
<feature type="domain" description="Tetrahaem cytochrome" evidence="9">
    <location>
        <begin position="146"/>
        <end position="224"/>
    </location>
</feature>
<proteinExistence type="predicted"/>
<evidence type="ECO:0000256" key="8">
    <source>
        <dbReference type="SAM" id="SignalP"/>
    </source>
</evidence>
<dbReference type="Pfam" id="PF14537">
    <property type="entry name" value="Cytochrom_c3_2"/>
    <property type="match status" value="1"/>
</dbReference>
<evidence type="ECO:0000256" key="6">
    <source>
        <dbReference type="ARBA" id="ARBA00022982"/>
    </source>
</evidence>
<dbReference type="InterPro" id="IPR036280">
    <property type="entry name" value="Multihaem_cyt_sf"/>
</dbReference>
<dbReference type="Proteomes" id="UP000425960">
    <property type="component" value="Chromosome"/>
</dbReference>
<evidence type="ECO:0000256" key="2">
    <source>
        <dbReference type="ARBA" id="ARBA00004196"/>
    </source>
</evidence>
<dbReference type="GO" id="GO:0030313">
    <property type="term" value="C:cell envelope"/>
    <property type="evidence" value="ECO:0007669"/>
    <property type="project" value="UniProtKB-SubCell"/>
</dbReference>
<keyword evidence="8" id="KW-0732">Signal</keyword>
<dbReference type="AlphaFoldDB" id="A0A5K7ZU75"/>